<dbReference type="VEuPathDB" id="FungiDB:PV07_05803"/>
<organism evidence="14 15">
    <name type="scientific">Cladophialophora immunda</name>
    <dbReference type="NCBI Taxonomy" id="569365"/>
    <lineage>
        <taxon>Eukaryota</taxon>
        <taxon>Fungi</taxon>
        <taxon>Dikarya</taxon>
        <taxon>Ascomycota</taxon>
        <taxon>Pezizomycotina</taxon>
        <taxon>Eurotiomycetes</taxon>
        <taxon>Chaetothyriomycetidae</taxon>
        <taxon>Chaetothyriales</taxon>
        <taxon>Herpotrichiellaceae</taxon>
        <taxon>Cladophialophora</taxon>
    </lineage>
</organism>
<keyword evidence="11" id="KW-0411">Iron-sulfur</keyword>
<comment type="catalytic activity">
    <reaction evidence="12">
        <text>choline + 2 reduced [2Fe-2S]-[ferredoxin] + O2 + 2 H(+) = betaine aldehyde hydrate + 2 oxidized [2Fe-2S]-[ferredoxin] + H2O</text>
        <dbReference type="Rhea" id="RHEA:17769"/>
        <dbReference type="Rhea" id="RHEA-COMP:10000"/>
        <dbReference type="Rhea" id="RHEA-COMP:10001"/>
        <dbReference type="ChEBI" id="CHEBI:15354"/>
        <dbReference type="ChEBI" id="CHEBI:15377"/>
        <dbReference type="ChEBI" id="CHEBI:15378"/>
        <dbReference type="ChEBI" id="CHEBI:15379"/>
        <dbReference type="ChEBI" id="CHEBI:15870"/>
        <dbReference type="ChEBI" id="CHEBI:33737"/>
        <dbReference type="ChEBI" id="CHEBI:33738"/>
        <dbReference type="EC" id="1.14.15.7"/>
    </reaction>
</comment>
<evidence type="ECO:0000256" key="9">
    <source>
        <dbReference type="ARBA" id="ARBA00023002"/>
    </source>
</evidence>
<comment type="pathway">
    <text evidence="3">Amine and polyamine biosynthesis; betaine biosynthesis via choline pathway; betaine aldehyde from choline (monooxygenase route): step 1/1.</text>
</comment>
<dbReference type="RefSeq" id="XP_016250240.1">
    <property type="nucleotide sequence ID" value="XM_016392721.1"/>
</dbReference>
<reference evidence="14 15" key="1">
    <citation type="submission" date="2015-01" db="EMBL/GenBank/DDBJ databases">
        <title>The Genome Sequence of Cladophialophora immunda CBS83496.</title>
        <authorList>
            <consortium name="The Broad Institute Genomics Platform"/>
            <person name="Cuomo C."/>
            <person name="de Hoog S."/>
            <person name="Gorbushina A."/>
            <person name="Stielow B."/>
            <person name="Teixiera M."/>
            <person name="Abouelleil A."/>
            <person name="Chapman S.B."/>
            <person name="Priest M."/>
            <person name="Young S.K."/>
            <person name="Wortman J."/>
            <person name="Nusbaum C."/>
            <person name="Birren B."/>
        </authorList>
    </citation>
    <scope>NUCLEOTIDE SEQUENCE [LARGE SCALE GENOMIC DNA]</scope>
    <source>
        <strain evidence="14 15">CBS 83496</strain>
    </source>
</reference>
<keyword evidence="8" id="KW-0479">Metal-binding</keyword>
<evidence type="ECO:0000256" key="6">
    <source>
        <dbReference type="ARBA" id="ARBA00014931"/>
    </source>
</evidence>
<dbReference type="UniPathway" id="UPA00529">
    <property type="reaction ID" value="UER00430"/>
</dbReference>
<feature type="domain" description="Rieske" evidence="13">
    <location>
        <begin position="55"/>
        <end position="166"/>
    </location>
</feature>
<evidence type="ECO:0000256" key="12">
    <source>
        <dbReference type="ARBA" id="ARBA00049097"/>
    </source>
</evidence>
<dbReference type="OrthoDB" id="426882at2759"/>
<keyword evidence="9" id="KW-0560">Oxidoreductase</keyword>
<dbReference type="Pfam" id="PF00848">
    <property type="entry name" value="Ring_hydroxyl_A"/>
    <property type="match status" value="1"/>
</dbReference>
<comment type="similarity">
    <text evidence="4">Belongs to the choline monooxygenase family.</text>
</comment>
<keyword evidence="7" id="KW-0001">2Fe-2S</keyword>
<evidence type="ECO:0000256" key="1">
    <source>
        <dbReference type="ARBA" id="ARBA00001962"/>
    </source>
</evidence>
<dbReference type="GO" id="GO:0005506">
    <property type="term" value="F:iron ion binding"/>
    <property type="evidence" value="ECO:0007669"/>
    <property type="project" value="InterPro"/>
</dbReference>
<dbReference type="AlphaFoldDB" id="A0A0D2D2V1"/>
<dbReference type="Gene3D" id="2.102.10.10">
    <property type="entry name" value="Rieske [2Fe-2S] iron-sulphur domain"/>
    <property type="match status" value="1"/>
</dbReference>
<evidence type="ECO:0000256" key="7">
    <source>
        <dbReference type="ARBA" id="ARBA00022714"/>
    </source>
</evidence>
<keyword evidence="10" id="KW-0408">Iron</keyword>
<proteinExistence type="inferred from homology"/>
<evidence type="ECO:0000256" key="2">
    <source>
        <dbReference type="ARBA" id="ARBA00002149"/>
    </source>
</evidence>
<evidence type="ECO:0000256" key="10">
    <source>
        <dbReference type="ARBA" id="ARBA00023004"/>
    </source>
</evidence>
<evidence type="ECO:0000256" key="4">
    <source>
        <dbReference type="ARBA" id="ARBA00010848"/>
    </source>
</evidence>
<evidence type="ECO:0000259" key="13">
    <source>
        <dbReference type="PROSITE" id="PS51296"/>
    </source>
</evidence>
<comment type="cofactor">
    <cofactor evidence="1">
        <name>Fe cation</name>
        <dbReference type="ChEBI" id="CHEBI:24875"/>
    </cofactor>
</comment>
<evidence type="ECO:0000256" key="5">
    <source>
        <dbReference type="ARBA" id="ARBA00012763"/>
    </source>
</evidence>
<dbReference type="Proteomes" id="UP000054466">
    <property type="component" value="Unassembled WGS sequence"/>
</dbReference>
<dbReference type="InterPro" id="IPR036922">
    <property type="entry name" value="Rieske_2Fe-2S_sf"/>
</dbReference>
<dbReference type="EC" id="1.14.15.7" evidence="5"/>
<evidence type="ECO:0000313" key="15">
    <source>
        <dbReference type="Proteomes" id="UP000054466"/>
    </source>
</evidence>
<dbReference type="SUPFAM" id="SSF50022">
    <property type="entry name" value="ISP domain"/>
    <property type="match status" value="1"/>
</dbReference>
<dbReference type="GO" id="GO:0019285">
    <property type="term" value="P:glycine betaine biosynthetic process from choline"/>
    <property type="evidence" value="ECO:0007669"/>
    <property type="project" value="UniProtKB-UniPathway"/>
</dbReference>
<evidence type="ECO:0000313" key="14">
    <source>
        <dbReference type="EMBL" id="KIW30024.1"/>
    </source>
</evidence>
<name>A0A0D2D2V1_9EURO</name>
<dbReference type="Gene3D" id="3.90.380.10">
    <property type="entry name" value="Naphthalene 1,2-dioxygenase Alpha Subunit, Chain A, domain 1"/>
    <property type="match status" value="2"/>
</dbReference>
<gene>
    <name evidence="14" type="ORF">PV07_05803</name>
</gene>
<dbReference type="SUPFAM" id="SSF55961">
    <property type="entry name" value="Bet v1-like"/>
    <property type="match status" value="1"/>
</dbReference>
<dbReference type="HOGENOM" id="CLU_026244_1_2_1"/>
<dbReference type="GeneID" id="27344997"/>
<dbReference type="InterPro" id="IPR017941">
    <property type="entry name" value="Rieske_2Fe-2S"/>
</dbReference>
<dbReference type="EMBL" id="KN847042">
    <property type="protein sequence ID" value="KIW30024.1"/>
    <property type="molecule type" value="Genomic_DNA"/>
</dbReference>
<dbReference type="PANTHER" id="PTHR43756">
    <property type="entry name" value="CHOLINE MONOOXYGENASE, CHLOROPLASTIC"/>
    <property type="match status" value="1"/>
</dbReference>
<protein>
    <recommendedName>
        <fullName evidence="6">Choline monooxygenase, chloroplastic</fullName>
        <ecNumber evidence="5">1.14.15.7</ecNumber>
    </recommendedName>
</protein>
<dbReference type="InterPro" id="IPR001663">
    <property type="entry name" value="Rng_hydr_dOase-A"/>
</dbReference>
<sequence>MALLSSPAYDLHEDHSRRLAAKSISNELRSSLPAEFYRSPAIYQLERRAIFSKRWFLVSHKARNRNVGDYVQYEMAEYNFFLVKNKSGDIVGFHNVCRHRAFPLLQEQTGTARIFSCRYHGWSYSLDGALTKAPRFTPEAVPDFDPSAIHLFPVHVHVDRNGFIYVNLDARPVPELAWEEQYGDLDTQAALQNSGVDWDKVEFDFSWSKEGHFNWKVMQDNFNECYHCATAHPDVLASTALDTYYVEPSSNYIPHFYEPRRDKKPGTSSYDYKGASATHVFPGGHFSLSPGTGFMHMMRSVPISPTTTRMEYDIYKLHTPTATSEAAAGVLKFYQKVIDEDFELCTRVQRSLDRGIYETGPLHPFHEEGVFAFQRMVLTALKDHLRLEDELGKEVWAARPSGQTGGADGVQACEEMLGCAKGTLKAIEW</sequence>
<dbReference type="PRINTS" id="PR00090">
    <property type="entry name" value="RNGDIOXGNASE"/>
</dbReference>
<dbReference type="GO" id="GO:0019133">
    <property type="term" value="F:choline monooxygenase activity"/>
    <property type="evidence" value="ECO:0007669"/>
    <property type="project" value="UniProtKB-EC"/>
</dbReference>
<accession>A0A0D2D2V1</accession>
<evidence type="ECO:0000256" key="8">
    <source>
        <dbReference type="ARBA" id="ARBA00022723"/>
    </source>
</evidence>
<dbReference type="GO" id="GO:0051537">
    <property type="term" value="F:2 iron, 2 sulfur cluster binding"/>
    <property type="evidence" value="ECO:0007669"/>
    <property type="project" value="UniProtKB-KW"/>
</dbReference>
<dbReference type="STRING" id="569365.A0A0D2D2V1"/>
<dbReference type="CDD" id="cd03469">
    <property type="entry name" value="Rieske_RO_Alpha_N"/>
    <property type="match status" value="1"/>
</dbReference>
<dbReference type="InterPro" id="IPR015879">
    <property type="entry name" value="Ring_hydroxy_dOase_asu_C_dom"/>
</dbReference>
<comment type="function">
    <text evidence="2">Catalyzes the first step of the osmoprotectant glycine betaine synthesis.</text>
</comment>
<dbReference type="CDD" id="cd00680">
    <property type="entry name" value="RHO_alpha_C"/>
    <property type="match status" value="1"/>
</dbReference>
<dbReference type="PANTHER" id="PTHR43756:SF5">
    <property type="entry name" value="CHOLINE MONOOXYGENASE, CHLOROPLASTIC"/>
    <property type="match status" value="1"/>
</dbReference>
<dbReference type="Pfam" id="PF00355">
    <property type="entry name" value="Rieske"/>
    <property type="match status" value="1"/>
</dbReference>
<dbReference type="PROSITE" id="PS51296">
    <property type="entry name" value="RIESKE"/>
    <property type="match status" value="1"/>
</dbReference>
<evidence type="ECO:0000256" key="11">
    <source>
        <dbReference type="ARBA" id="ARBA00023014"/>
    </source>
</evidence>
<evidence type="ECO:0000256" key="3">
    <source>
        <dbReference type="ARBA" id="ARBA00004866"/>
    </source>
</evidence>
<keyword evidence="15" id="KW-1185">Reference proteome</keyword>